<keyword evidence="5" id="KW-0326">Glycosidase</keyword>
<dbReference type="GO" id="GO:0009254">
    <property type="term" value="P:peptidoglycan turnover"/>
    <property type="evidence" value="ECO:0007669"/>
    <property type="project" value="TreeGrafter"/>
</dbReference>
<dbReference type="PANTHER" id="PTHR30480">
    <property type="entry name" value="BETA-HEXOSAMINIDASE-RELATED"/>
    <property type="match status" value="1"/>
</dbReference>
<dbReference type="Proteomes" id="UP000184171">
    <property type="component" value="Unassembled WGS sequence"/>
</dbReference>
<evidence type="ECO:0000259" key="7">
    <source>
        <dbReference type="Pfam" id="PF00933"/>
    </source>
</evidence>
<name>A0A1M6EY23_MALRU</name>
<keyword evidence="9" id="KW-1185">Reference proteome</keyword>
<dbReference type="EC" id="3.2.1.52" evidence="3"/>
<evidence type="ECO:0000256" key="3">
    <source>
        <dbReference type="ARBA" id="ARBA00012663"/>
    </source>
</evidence>
<evidence type="ECO:0000256" key="1">
    <source>
        <dbReference type="ARBA" id="ARBA00001231"/>
    </source>
</evidence>
<keyword evidence="6" id="KW-0732">Signal</keyword>
<organism evidence="8 9">
    <name type="scientific">Malonomonas rubra DSM 5091</name>
    <dbReference type="NCBI Taxonomy" id="1122189"/>
    <lineage>
        <taxon>Bacteria</taxon>
        <taxon>Pseudomonadati</taxon>
        <taxon>Thermodesulfobacteriota</taxon>
        <taxon>Desulfuromonadia</taxon>
        <taxon>Desulfuromonadales</taxon>
        <taxon>Geopsychrobacteraceae</taxon>
        <taxon>Malonomonas</taxon>
    </lineage>
</organism>
<keyword evidence="4" id="KW-0378">Hydrolase</keyword>
<sequence length="370" mass="41532">MPILLRFIILLLFVLPLSAVADTQPEDVPLQTKISQMLMVGFRGLSLNENPQFAADLRDGKIGGVILFDYDVARQSQRRNIESKSQLKALIAELQQASPRPLLIAIDQEGGQIARLKERHGFPPTRSAKALGKKDDPDFTRRETEKLAATLAEVGINLNLAPVVDLCSNPDNPVISGYQRCFSTDPQRVAKQAAAYIDAHHQKGILTSLKHFPGHGSSHQDSHNGFTDISALWNESELIPYRRLIESGHADSIMTAHVFNRYLDKEYPATLSPVVIKRLLRQKLGFEGVIISDDLQMRALADHYSFEDRIRLALQADIDILLFGNNLDYDPKLVQRAQTTINRLVAEGIISEDKIERSFQRVTRLKNKLN</sequence>
<dbReference type="RefSeq" id="WP_072906455.1">
    <property type="nucleotide sequence ID" value="NZ_FQZT01000003.1"/>
</dbReference>
<gene>
    <name evidence="8" type="ORF">SAMN02745165_01080</name>
</gene>
<reference evidence="8 9" key="1">
    <citation type="submission" date="2016-11" db="EMBL/GenBank/DDBJ databases">
        <authorList>
            <person name="Jaros S."/>
            <person name="Januszkiewicz K."/>
            <person name="Wedrychowicz H."/>
        </authorList>
    </citation>
    <scope>NUCLEOTIDE SEQUENCE [LARGE SCALE GENOMIC DNA]</scope>
    <source>
        <strain evidence="8 9">DSM 5091</strain>
    </source>
</reference>
<dbReference type="PANTHER" id="PTHR30480:SF13">
    <property type="entry name" value="BETA-HEXOSAMINIDASE"/>
    <property type="match status" value="1"/>
</dbReference>
<evidence type="ECO:0000313" key="8">
    <source>
        <dbReference type="EMBL" id="SHI90348.1"/>
    </source>
</evidence>
<dbReference type="OrthoDB" id="9781691at2"/>
<dbReference type="Pfam" id="PF00933">
    <property type="entry name" value="Glyco_hydro_3"/>
    <property type="match status" value="1"/>
</dbReference>
<protein>
    <recommendedName>
        <fullName evidence="3">beta-N-acetylhexosaminidase</fullName>
        <ecNumber evidence="3">3.2.1.52</ecNumber>
    </recommendedName>
</protein>
<comment type="similarity">
    <text evidence="2">Belongs to the glycosyl hydrolase 3 family.</text>
</comment>
<comment type="catalytic activity">
    <reaction evidence="1">
        <text>Hydrolysis of terminal non-reducing N-acetyl-D-hexosamine residues in N-acetyl-beta-D-hexosaminides.</text>
        <dbReference type="EC" id="3.2.1.52"/>
    </reaction>
</comment>
<proteinExistence type="inferred from homology"/>
<evidence type="ECO:0000256" key="4">
    <source>
        <dbReference type="ARBA" id="ARBA00022801"/>
    </source>
</evidence>
<dbReference type="Gene3D" id="3.20.20.300">
    <property type="entry name" value="Glycoside hydrolase, family 3, N-terminal domain"/>
    <property type="match status" value="1"/>
</dbReference>
<dbReference type="AlphaFoldDB" id="A0A1M6EY23"/>
<evidence type="ECO:0000313" key="9">
    <source>
        <dbReference type="Proteomes" id="UP000184171"/>
    </source>
</evidence>
<dbReference type="InterPro" id="IPR036962">
    <property type="entry name" value="Glyco_hydro_3_N_sf"/>
</dbReference>
<dbReference type="EMBL" id="FQZT01000003">
    <property type="protein sequence ID" value="SHI90348.1"/>
    <property type="molecule type" value="Genomic_DNA"/>
</dbReference>
<dbReference type="InterPro" id="IPR050226">
    <property type="entry name" value="NagZ_Beta-hexosaminidase"/>
</dbReference>
<feature type="signal peptide" evidence="6">
    <location>
        <begin position="1"/>
        <end position="21"/>
    </location>
</feature>
<dbReference type="InterPro" id="IPR001764">
    <property type="entry name" value="Glyco_hydro_3_N"/>
</dbReference>
<dbReference type="GO" id="GO:0005975">
    <property type="term" value="P:carbohydrate metabolic process"/>
    <property type="evidence" value="ECO:0007669"/>
    <property type="project" value="InterPro"/>
</dbReference>
<dbReference type="SUPFAM" id="SSF51445">
    <property type="entry name" value="(Trans)glycosidases"/>
    <property type="match status" value="1"/>
</dbReference>
<accession>A0A1M6EY23</accession>
<dbReference type="STRING" id="1122189.SAMN02745165_01080"/>
<dbReference type="InterPro" id="IPR017853">
    <property type="entry name" value="GH"/>
</dbReference>
<evidence type="ECO:0000256" key="2">
    <source>
        <dbReference type="ARBA" id="ARBA00005336"/>
    </source>
</evidence>
<evidence type="ECO:0000256" key="6">
    <source>
        <dbReference type="SAM" id="SignalP"/>
    </source>
</evidence>
<dbReference type="GO" id="GO:0004563">
    <property type="term" value="F:beta-N-acetylhexosaminidase activity"/>
    <property type="evidence" value="ECO:0007669"/>
    <property type="project" value="UniProtKB-EC"/>
</dbReference>
<feature type="domain" description="Glycoside hydrolase family 3 N-terminal" evidence="7">
    <location>
        <begin position="30"/>
        <end position="365"/>
    </location>
</feature>
<feature type="chain" id="PRO_5012906593" description="beta-N-acetylhexosaminidase" evidence="6">
    <location>
        <begin position="22"/>
        <end position="370"/>
    </location>
</feature>
<evidence type="ECO:0000256" key="5">
    <source>
        <dbReference type="ARBA" id="ARBA00023295"/>
    </source>
</evidence>